<dbReference type="OrthoDB" id="3230513at2759"/>
<evidence type="ECO:0000313" key="2">
    <source>
        <dbReference type="EMBL" id="KAF5388156.1"/>
    </source>
</evidence>
<feature type="region of interest" description="Disordered" evidence="1">
    <location>
        <begin position="161"/>
        <end position="188"/>
    </location>
</feature>
<evidence type="ECO:0000313" key="3">
    <source>
        <dbReference type="Proteomes" id="UP000565441"/>
    </source>
</evidence>
<gene>
    <name evidence="2" type="ORF">D9615_000462</name>
</gene>
<sequence length="263" mass="29738">MQRGPSYRKPVPTYIPSPPASPMQLSHSLESDEVVPPLPVDWRAVIEQVSMRRRNSISTISDTARTYGQDPLPGRRLPSLKVESPDGEEVPIEISNYTPLHAPSILPPSPERHSKRKLHQHYRPPTPPLPTHTRKQRIDSSTVFLNSCEMACPSFNDAREITHPEPRRMPSMTAPSFSTTRTQSPSFKTETTYLSMGPSEVSILWSRNADDEHQGLSKPVGHTREFGRDIRENVPNFSWWGRIVRSSASLGTKLRRIPTTFIC</sequence>
<feature type="compositionally biased region" description="Polar residues" evidence="1">
    <location>
        <begin position="173"/>
        <end position="188"/>
    </location>
</feature>
<protein>
    <submittedName>
        <fullName evidence="2">Uncharacterized protein</fullName>
    </submittedName>
</protein>
<proteinExistence type="predicted"/>
<comment type="caution">
    <text evidence="2">The sequence shown here is derived from an EMBL/GenBank/DDBJ whole genome shotgun (WGS) entry which is preliminary data.</text>
</comment>
<organism evidence="2 3">
    <name type="scientific">Tricholomella constricta</name>
    <dbReference type="NCBI Taxonomy" id="117010"/>
    <lineage>
        <taxon>Eukaryota</taxon>
        <taxon>Fungi</taxon>
        <taxon>Dikarya</taxon>
        <taxon>Basidiomycota</taxon>
        <taxon>Agaricomycotina</taxon>
        <taxon>Agaricomycetes</taxon>
        <taxon>Agaricomycetidae</taxon>
        <taxon>Agaricales</taxon>
        <taxon>Tricholomatineae</taxon>
        <taxon>Lyophyllaceae</taxon>
        <taxon>Tricholomella</taxon>
    </lineage>
</organism>
<dbReference type="AlphaFoldDB" id="A0A8H5HR97"/>
<dbReference type="Proteomes" id="UP000565441">
    <property type="component" value="Unassembled WGS sequence"/>
</dbReference>
<evidence type="ECO:0000256" key="1">
    <source>
        <dbReference type="SAM" id="MobiDB-lite"/>
    </source>
</evidence>
<keyword evidence="3" id="KW-1185">Reference proteome</keyword>
<accession>A0A8H5HR97</accession>
<name>A0A8H5HR97_9AGAR</name>
<feature type="region of interest" description="Disordered" evidence="1">
    <location>
        <begin position="64"/>
        <end position="88"/>
    </location>
</feature>
<dbReference type="EMBL" id="JAACJP010000001">
    <property type="protein sequence ID" value="KAF5388156.1"/>
    <property type="molecule type" value="Genomic_DNA"/>
</dbReference>
<reference evidence="2 3" key="1">
    <citation type="journal article" date="2020" name="ISME J.">
        <title>Uncovering the hidden diversity of litter-decomposition mechanisms in mushroom-forming fungi.</title>
        <authorList>
            <person name="Floudas D."/>
            <person name="Bentzer J."/>
            <person name="Ahren D."/>
            <person name="Johansson T."/>
            <person name="Persson P."/>
            <person name="Tunlid A."/>
        </authorList>
    </citation>
    <scope>NUCLEOTIDE SEQUENCE [LARGE SCALE GENOMIC DNA]</scope>
    <source>
        <strain evidence="2 3">CBS 661.87</strain>
    </source>
</reference>
<feature type="region of interest" description="Disordered" evidence="1">
    <location>
        <begin position="1"/>
        <end position="34"/>
    </location>
</feature>